<dbReference type="Proteomes" id="UP000663832">
    <property type="component" value="Unassembled WGS sequence"/>
</dbReference>
<name>A0A814MYN7_9BILA</name>
<protein>
    <submittedName>
        <fullName evidence="2">Uncharacterized protein</fullName>
    </submittedName>
</protein>
<organism evidence="2 5">
    <name type="scientific">Adineta steineri</name>
    <dbReference type="NCBI Taxonomy" id="433720"/>
    <lineage>
        <taxon>Eukaryota</taxon>
        <taxon>Metazoa</taxon>
        <taxon>Spiralia</taxon>
        <taxon>Gnathifera</taxon>
        <taxon>Rotifera</taxon>
        <taxon>Eurotatoria</taxon>
        <taxon>Bdelloidea</taxon>
        <taxon>Adinetida</taxon>
        <taxon>Adinetidae</taxon>
        <taxon>Adineta</taxon>
    </lineage>
</organism>
<proteinExistence type="predicted"/>
<comment type="caution">
    <text evidence="2">The sequence shown here is derived from an EMBL/GenBank/DDBJ whole genome shotgun (WGS) entry which is preliminary data.</text>
</comment>
<dbReference type="Proteomes" id="UP000663877">
    <property type="component" value="Unassembled WGS sequence"/>
</dbReference>
<evidence type="ECO:0000313" key="4">
    <source>
        <dbReference type="Proteomes" id="UP000663832"/>
    </source>
</evidence>
<reference evidence="2" key="1">
    <citation type="submission" date="2021-02" db="EMBL/GenBank/DDBJ databases">
        <authorList>
            <person name="Nowell W R."/>
        </authorList>
    </citation>
    <scope>NUCLEOTIDE SEQUENCE</scope>
</reference>
<evidence type="ECO:0000313" key="2">
    <source>
        <dbReference type="EMBL" id="CAF1085786.1"/>
    </source>
</evidence>
<dbReference type="EMBL" id="CAJNOI010000116">
    <property type="protein sequence ID" value="CAF1085786.1"/>
    <property type="molecule type" value="Genomic_DNA"/>
</dbReference>
<keyword evidence="4" id="KW-1185">Reference proteome</keyword>
<evidence type="ECO:0000256" key="1">
    <source>
        <dbReference type="SAM" id="MobiDB-lite"/>
    </source>
</evidence>
<feature type="region of interest" description="Disordered" evidence="1">
    <location>
        <begin position="82"/>
        <end position="112"/>
    </location>
</feature>
<accession>A0A814MYN7</accession>
<gene>
    <name evidence="2" type="ORF">BJG266_LOCUS20521</name>
    <name evidence="3" type="ORF">QVE165_LOCUS24377</name>
</gene>
<dbReference type="AlphaFoldDB" id="A0A814MYN7"/>
<sequence>MASQTKVWIRFEEHEPEKVTLDFGADIDDLKEEALKDIKEPKRNFSAFFKQTQLTPATTVPSDTSYDEPIVLKRTQLSAPTISTSSKVVEPNDANSSIQDSEPVDHQSDMPPPYDTVMMQSSEVSVQQINLDFPEKAFNAFSFEESGMFFSL</sequence>
<dbReference type="EMBL" id="CAJNOM010000170">
    <property type="protein sequence ID" value="CAF1175616.1"/>
    <property type="molecule type" value="Genomic_DNA"/>
</dbReference>
<feature type="compositionally biased region" description="Polar residues" evidence="1">
    <location>
        <begin position="82"/>
        <end position="100"/>
    </location>
</feature>
<evidence type="ECO:0000313" key="5">
    <source>
        <dbReference type="Proteomes" id="UP000663877"/>
    </source>
</evidence>
<evidence type="ECO:0000313" key="3">
    <source>
        <dbReference type="EMBL" id="CAF1175616.1"/>
    </source>
</evidence>